<sequence>MDAAEGLGFSALDTEGGRTVLRPGLPGLPDRFGLLTLMRGLEPAARASLAVALRSPRQGPFDVRFVRAGTSYAARVDRKEGGFRGVAWVANSALPSSTLLSRMPLPIGIAARDGRILTAGKDVVRRRNLQAISPDSAPMIEAALGTVDQGPQTVRLSGHDEPRPWHASLVLEALPAERVLFCLIDETAQRAASDRADQAVRELNHRIRNAMSVITALISLSAPHADNVGAFAAATLARIGALDKAYSLTGANPHEPHRYQTEVSLGALCRAIVGDEQAGVTIHDTDIAVTPGQATAIGLILHELATNARRHGTLTAPGGWLEVAFDRTEDGYRIRWTEGGANPPAEAEERFGLSIVRAFSTNYLNGRTDWTPTDEGLIVTIHAAAD</sequence>
<reference evidence="9 10" key="1">
    <citation type="submission" date="2020-08" db="EMBL/GenBank/DDBJ databases">
        <title>Genomic Encyclopedia of Type Strains, Phase IV (KMG-IV): sequencing the most valuable type-strain genomes for metagenomic binning, comparative biology and taxonomic classification.</title>
        <authorList>
            <person name="Goeker M."/>
        </authorList>
    </citation>
    <scope>NUCLEOTIDE SEQUENCE [LARGE SCALE GENOMIC DNA]</scope>
    <source>
        <strain evidence="9 10">DSM 102850</strain>
    </source>
</reference>
<dbReference type="RefSeq" id="WP_183817016.1">
    <property type="nucleotide sequence ID" value="NZ_JACHOB010000002.1"/>
</dbReference>
<evidence type="ECO:0000256" key="7">
    <source>
        <dbReference type="ARBA" id="ARBA00022840"/>
    </source>
</evidence>
<dbReference type="Gene3D" id="3.30.565.10">
    <property type="entry name" value="Histidine kinase-like ATPase, C-terminal domain"/>
    <property type="match status" value="1"/>
</dbReference>
<evidence type="ECO:0000256" key="1">
    <source>
        <dbReference type="ARBA" id="ARBA00000085"/>
    </source>
</evidence>
<dbReference type="EC" id="2.7.13.3" evidence="2"/>
<evidence type="ECO:0000313" key="9">
    <source>
        <dbReference type="EMBL" id="MBB4658843.1"/>
    </source>
</evidence>
<evidence type="ECO:0000259" key="8">
    <source>
        <dbReference type="SMART" id="SM00911"/>
    </source>
</evidence>
<dbReference type="AlphaFoldDB" id="A0A840I3J4"/>
<keyword evidence="3" id="KW-0597">Phosphoprotein</keyword>
<dbReference type="InterPro" id="IPR036890">
    <property type="entry name" value="HATPase_C_sf"/>
</dbReference>
<protein>
    <recommendedName>
        <fullName evidence="2">histidine kinase</fullName>
        <ecNumber evidence="2">2.7.13.3</ecNumber>
    </recommendedName>
</protein>
<comment type="catalytic activity">
    <reaction evidence="1">
        <text>ATP + protein L-histidine = ADP + protein N-phospho-L-histidine.</text>
        <dbReference type="EC" id="2.7.13.3"/>
    </reaction>
</comment>
<dbReference type="PANTHER" id="PTHR41523:SF7">
    <property type="entry name" value="HISTIDINE KINASE"/>
    <property type="match status" value="1"/>
</dbReference>
<evidence type="ECO:0000256" key="4">
    <source>
        <dbReference type="ARBA" id="ARBA00022679"/>
    </source>
</evidence>
<name>A0A840I3J4_9PROT</name>
<dbReference type="GO" id="GO:0005524">
    <property type="term" value="F:ATP binding"/>
    <property type="evidence" value="ECO:0007669"/>
    <property type="project" value="UniProtKB-KW"/>
</dbReference>
<keyword evidence="5" id="KW-0547">Nucleotide-binding</keyword>
<keyword evidence="6 9" id="KW-0418">Kinase</keyword>
<dbReference type="PANTHER" id="PTHR41523">
    <property type="entry name" value="TWO-COMPONENT SYSTEM SENSOR PROTEIN"/>
    <property type="match status" value="1"/>
</dbReference>
<keyword evidence="10" id="KW-1185">Reference proteome</keyword>
<keyword evidence="7" id="KW-0067">ATP-binding</keyword>
<dbReference type="EMBL" id="JACHOB010000002">
    <property type="protein sequence ID" value="MBB4658843.1"/>
    <property type="molecule type" value="Genomic_DNA"/>
</dbReference>
<organism evidence="9 10">
    <name type="scientific">Parvularcula dongshanensis</name>
    <dbReference type="NCBI Taxonomy" id="1173995"/>
    <lineage>
        <taxon>Bacteria</taxon>
        <taxon>Pseudomonadati</taxon>
        <taxon>Pseudomonadota</taxon>
        <taxon>Alphaproteobacteria</taxon>
        <taxon>Parvularculales</taxon>
        <taxon>Parvularculaceae</taxon>
        <taxon>Parvularcula</taxon>
    </lineage>
</organism>
<proteinExistence type="predicted"/>
<evidence type="ECO:0000256" key="3">
    <source>
        <dbReference type="ARBA" id="ARBA00022553"/>
    </source>
</evidence>
<accession>A0A840I3J4</accession>
<dbReference type="SMART" id="SM00911">
    <property type="entry name" value="HWE_HK"/>
    <property type="match status" value="1"/>
</dbReference>
<dbReference type="Pfam" id="PF07536">
    <property type="entry name" value="HWE_HK"/>
    <property type="match status" value="1"/>
</dbReference>
<keyword evidence="4" id="KW-0808">Transferase</keyword>
<feature type="domain" description="Signal transduction histidine kinase HWE region" evidence="8">
    <location>
        <begin position="202"/>
        <end position="293"/>
    </location>
</feature>
<evidence type="ECO:0000256" key="2">
    <source>
        <dbReference type="ARBA" id="ARBA00012438"/>
    </source>
</evidence>
<dbReference type="SUPFAM" id="SSF55874">
    <property type="entry name" value="ATPase domain of HSP90 chaperone/DNA topoisomerase II/histidine kinase"/>
    <property type="match status" value="1"/>
</dbReference>
<dbReference type="InterPro" id="IPR011102">
    <property type="entry name" value="Sig_transdc_His_kinase_HWE"/>
</dbReference>
<evidence type="ECO:0000313" key="10">
    <source>
        <dbReference type="Proteomes" id="UP000563524"/>
    </source>
</evidence>
<evidence type="ECO:0000256" key="5">
    <source>
        <dbReference type="ARBA" id="ARBA00022741"/>
    </source>
</evidence>
<dbReference type="Proteomes" id="UP000563524">
    <property type="component" value="Unassembled WGS sequence"/>
</dbReference>
<gene>
    <name evidence="9" type="ORF">GGQ59_001357</name>
</gene>
<comment type="caution">
    <text evidence="9">The sequence shown here is derived from an EMBL/GenBank/DDBJ whole genome shotgun (WGS) entry which is preliminary data.</text>
</comment>
<dbReference type="GO" id="GO:0004673">
    <property type="term" value="F:protein histidine kinase activity"/>
    <property type="evidence" value="ECO:0007669"/>
    <property type="project" value="UniProtKB-EC"/>
</dbReference>
<evidence type="ECO:0000256" key="6">
    <source>
        <dbReference type="ARBA" id="ARBA00022777"/>
    </source>
</evidence>
<dbReference type="CDD" id="cd16936">
    <property type="entry name" value="HATPase_RsbW-like"/>
    <property type="match status" value="1"/>
</dbReference>